<dbReference type="Proteomes" id="UP001341281">
    <property type="component" value="Chromosome 09"/>
</dbReference>
<name>A0AAQ3UQW1_PASNO</name>
<sequence>MAWRYIKMGMCGTSAANHREEEQLQATAAVVAIGLGKKRRWGGSVYGHAVKNRKREEVNEEIMRNYFNDPPLFDDEYFRRRFRMRKSLFLRIVQDVTARNKYFKQKRNAANKLGFTPIHKCLVAMRMLAYGGIADALDDTYMMSESTVLKTLKEFANTVIAVYEKEYLRPPRPHELQTILKQNEARGFPGMIGSIDCMHWEWENCPTAWAGVCKATQESCRKDVERAFGVLQSKFKIIHNPCRLWKHRDINAIMRACVILHNMIIEDERNIYVNPADNQGFDGPEDPPVLTNRDVPEIGQLIDAYNCIKSKETSGQLQRDLIEHIWRDEMNEQLAKT</sequence>
<dbReference type="AlphaFoldDB" id="A0AAQ3UQW1"/>
<keyword evidence="2" id="KW-1185">Reference proteome</keyword>
<accession>A0AAQ3UQW1</accession>
<dbReference type="Pfam" id="PF04827">
    <property type="entry name" value="Plant_tran"/>
    <property type="match status" value="2"/>
</dbReference>
<reference evidence="1 2" key="1">
    <citation type="submission" date="2024-02" db="EMBL/GenBank/DDBJ databases">
        <title>High-quality chromosome-scale genome assembly of Pensacola bahiagrass (Paspalum notatum Flugge var. saurae).</title>
        <authorList>
            <person name="Vega J.M."/>
            <person name="Podio M."/>
            <person name="Orjuela J."/>
            <person name="Siena L.A."/>
            <person name="Pessino S.C."/>
            <person name="Combes M.C."/>
            <person name="Mariac C."/>
            <person name="Albertini E."/>
            <person name="Pupilli F."/>
            <person name="Ortiz J.P.A."/>
            <person name="Leblanc O."/>
        </authorList>
    </citation>
    <scope>NUCLEOTIDE SEQUENCE [LARGE SCALE GENOMIC DNA]</scope>
    <source>
        <strain evidence="1">R1</strain>
        <tissue evidence="1">Leaf</tissue>
    </source>
</reference>
<evidence type="ECO:0000313" key="2">
    <source>
        <dbReference type="Proteomes" id="UP001341281"/>
    </source>
</evidence>
<organism evidence="1 2">
    <name type="scientific">Paspalum notatum var. saurae</name>
    <dbReference type="NCBI Taxonomy" id="547442"/>
    <lineage>
        <taxon>Eukaryota</taxon>
        <taxon>Viridiplantae</taxon>
        <taxon>Streptophyta</taxon>
        <taxon>Embryophyta</taxon>
        <taxon>Tracheophyta</taxon>
        <taxon>Spermatophyta</taxon>
        <taxon>Magnoliopsida</taxon>
        <taxon>Liliopsida</taxon>
        <taxon>Poales</taxon>
        <taxon>Poaceae</taxon>
        <taxon>PACMAD clade</taxon>
        <taxon>Panicoideae</taxon>
        <taxon>Andropogonodae</taxon>
        <taxon>Paspaleae</taxon>
        <taxon>Paspalinae</taxon>
        <taxon>Paspalum</taxon>
    </lineage>
</organism>
<evidence type="ECO:0000313" key="1">
    <source>
        <dbReference type="EMBL" id="WVZ94730.1"/>
    </source>
</evidence>
<dbReference type="InterPro" id="IPR006912">
    <property type="entry name" value="Harbinger_derived_prot"/>
</dbReference>
<dbReference type="PANTHER" id="PTHR47150">
    <property type="entry name" value="OS12G0169200 PROTEIN"/>
    <property type="match status" value="1"/>
</dbReference>
<feature type="non-terminal residue" evidence="1">
    <location>
        <position position="1"/>
    </location>
</feature>
<proteinExistence type="predicted"/>
<dbReference type="EMBL" id="CP144753">
    <property type="protein sequence ID" value="WVZ94730.1"/>
    <property type="molecule type" value="Genomic_DNA"/>
</dbReference>
<protein>
    <submittedName>
        <fullName evidence="1">Uncharacterized protein</fullName>
    </submittedName>
</protein>
<gene>
    <name evidence="1" type="ORF">U9M48_040594</name>
</gene>
<dbReference type="PANTHER" id="PTHR47150:SF6">
    <property type="entry name" value="OS01G0872900 PROTEIN"/>
    <property type="match status" value="1"/>
</dbReference>